<reference evidence="2" key="3">
    <citation type="submission" date="2020-06" db="EMBL/GenBank/DDBJ databases">
        <title>Helianthus annuus Genome sequencing and assembly Release 2.</title>
        <authorList>
            <person name="Gouzy J."/>
            <person name="Langlade N."/>
            <person name="Munos S."/>
        </authorList>
    </citation>
    <scope>NUCLEOTIDE SEQUENCE</scope>
    <source>
        <tissue evidence="2">Leaves</tissue>
    </source>
</reference>
<dbReference type="InParanoid" id="A0A251UF26"/>
<protein>
    <submittedName>
        <fullName evidence="3">Uncharacterized protein</fullName>
    </submittedName>
</protein>
<reference evidence="3" key="2">
    <citation type="submission" date="2017-02" db="EMBL/GenBank/DDBJ databases">
        <title>Sunflower complete genome.</title>
        <authorList>
            <person name="Langlade N."/>
            <person name="Munos S."/>
        </authorList>
    </citation>
    <scope>NUCLEOTIDE SEQUENCE [LARGE SCALE GENOMIC DNA]</scope>
    <source>
        <tissue evidence="3">Leaves</tissue>
    </source>
</reference>
<organism evidence="3 4">
    <name type="scientific">Helianthus annuus</name>
    <name type="common">Common sunflower</name>
    <dbReference type="NCBI Taxonomy" id="4232"/>
    <lineage>
        <taxon>Eukaryota</taxon>
        <taxon>Viridiplantae</taxon>
        <taxon>Streptophyta</taxon>
        <taxon>Embryophyta</taxon>
        <taxon>Tracheophyta</taxon>
        <taxon>Spermatophyta</taxon>
        <taxon>Magnoliopsida</taxon>
        <taxon>eudicotyledons</taxon>
        <taxon>Gunneridae</taxon>
        <taxon>Pentapetalae</taxon>
        <taxon>asterids</taxon>
        <taxon>campanulids</taxon>
        <taxon>Asterales</taxon>
        <taxon>Asteraceae</taxon>
        <taxon>Asteroideae</taxon>
        <taxon>Heliantheae alliance</taxon>
        <taxon>Heliantheae</taxon>
        <taxon>Helianthus</taxon>
    </lineage>
</organism>
<evidence type="ECO:0000313" key="2">
    <source>
        <dbReference type="EMBL" id="KAF5800542.1"/>
    </source>
</evidence>
<evidence type="ECO:0000256" key="1">
    <source>
        <dbReference type="SAM" id="Phobius"/>
    </source>
</evidence>
<sequence>MIKNRLHFACHSIRFCFTFLILTLSFDRNIMLDFVDSPFPPFSFLFVGYIYDDPIAMILNQINI</sequence>
<keyword evidence="4" id="KW-1185">Reference proteome</keyword>
<reference evidence="2 4" key="1">
    <citation type="journal article" date="2017" name="Nature">
        <title>The sunflower genome provides insights into oil metabolism, flowering and Asterid evolution.</title>
        <authorList>
            <person name="Badouin H."/>
            <person name="Gouzy J."/>
            <person name="Grassa C.J."/>
            <person name="Murat F."/>
            <person name="Staton S.E."/>
            <person name="Cottret L."/>
            <person name="Lelandais-Briere C."/>
            <person name="Owens G.L."/>
            <person name="Carrere S."/>
            <person name="Mayjonade B."/>
            <person name="Legrand L."/>
            <person name="Gill N."/>
            <person name="Kane N.C."/>
            <person name="Bowers J.E."/>
            <person name="Hubner S."/>
            <person name="Bellec A."/>
            <person name="Berard A."/>
            <person name="Berges H."/>
            <person name="Blanchet N."/>
            <person name="Boniface M.C."/>
            <person name="Brunel D."/>
            <person name="Catrice O."/>
            <person name="Chaidir N."/>
            <person name="Claudel C."/>
            <person name="Donnadieu C."/>
            <person name="Faraut T."/>
            <person name="Fievet G."/>
            <person name="Helmstetter N."/>
            <person name="King M."/>
            <person name="Knapp S.J."/>
            <person name="Lai Z."/>
            <person name="Le Paslier M.C."/>
            <person name="Lippi Y."/>
            <person name="Lorenzon L."/>
            <person name="Mandel J.R."/>
            <person name="Marage G."/>
            <person name="Marchand G."/>
            <person name="Marquand E."/>
            <person name="Bret-Mestries E."/>
            <person name="Morien E."/>
            <person name="Nambeesan S."/>
            <person name="Nguyen T."/>
            <person name="Pegot-Espagnet P."/>
            <person name="Pouilly N."/>
            <person name="Raftis F."/>
            <person name="Sallet E."/>
            <person name="Schiex T."/>
            <person name="Thomas J."/>
            <person name="Vandecasteele C."/>
            <person name="Vares D."/>
            <person name="Vear F."/>
            <person name="Vautrin S."/>
            <person name="Crespi M."/>
            <person name="Mangin B."/>
            <person name="Burke J.M."/>
            <person name="Salse J."/>
            <person name="Munos S."/>
            <person name="Vincourt P."/>
            <person name="Rieseberg L.H."/>
            <person name="Langlade N.B."/>
        </authorList>
    </citation>
    <scope>NUCLEOTIDE SEQUENCE [LARGE SCALE GENOMIC DNA]</scope>
    <source>
        <strain evidence="4">cv. SF193</strain>
        <tissue evidence="2">Leaves</tissue>
    </source>
</reference>
<accession>A0A251UF26</accession>
<gene>
    <name evidence="3" type="ORF">HannXRQ_Chr07g0206371</name>
    <name evidence="2" type="ORF">HanXRQr2_Chr07g0317131</name>
</gene>
<keyword evidence="1" id="KW-0472">Membrane</keyword>
<dbReference type="AlphaFoldDB" id="A0A251UF26"/>
<proteinExistence type="predicted"/>
<name>A0A251UF26_HELAN</name>
<dbReference type="Proteomes" id="UP000215914">
    <property type="component" value="Chromosome 7"/>
</dbReference>
<evidence type="ECO:0000313" key="4">
    <source>
        <dbReference type="Proteomes" id="UP000215914"/>
    </source>
</evidence>
<dbReference type="EMBL" id="CM007896">
    <property type="protein sequence ID" value="OTG21643.1"/>
    <property type="molecule type" value="Genomic_DNA"/>
</dbReference>
<keyword evidence="1" id="KW-1133">Transmembrane helix</keyword>
<dbReference type="EMBL" id="MNCJ02000322">
    <property type="protein sequence ID" value="KAF5800542.1"/>
    <property type="molecule type" value="Genomic_DNA"/>
</dbReference>
<keyword evidence="1" id="KW-0812">Transmembrane</keyword>
<feature type="transmembrane region" description="Helical" evidence="1">
    <location>
        <begin position="6"/>
        <end position="26"/>
    </location>
</feature>
<evidence type="ECO:0000313" key="3">
    <source>
        <dbReference type="EMBL" id="OTG21643.1"/>
    </source>
</evidence>
<dbReference type="Gramene" id="mRNA:HanXRQr2_Chr07g0317131">
    <property type="protein sequence ID" value="mRNA:HanXRQr2_Chr07g0317131"/>
    <property type="gene ID" value="HanXRQr2_Chr07g0317131"/>
</dbReference>